<dbReference type="CDD" id="cd00590">
    <property type="entry name" value="RRM_SF"/>
    <property type="match status" value="1"/>
</dbReference>
<feature type="domain" description="RRM" evidence="5">
    <location>
        <begin position="82"/>
        <end position="161"/>
    </location>
</feature>
<proteinExistence type="predicted"/>
<dbReference type="KEGG" id="sla:SERLADRAFT_459191"/>
<dbReference type="Proteomes" id="UP000008064">
    <property type="component" value="Unassembled WGS sequence"/>
</dbReference>
<evidence type="ECO:0000313" key="6">
    <source>
        <dbReference type="EMBL" id="EGO28587.1"/>
    </source>
</evidence>
<dbReference type="GO" id="GO:0003723">
    <property type="term" value="F:RNA binding"/>
    <property type="evidence" value="ECO:0007669"/>
    <property type="project" value="UniProtKB-UniRule"/>
</dbReference>
<evidence type="ECO:0000256" key="3">
    <source>
        <dbReference type="PROSITE-ProRule" id="PRU00176"/>
    </source>
</evidence>
<dbReference type="Pfam" id="PF00076">
    <property type="entry name" value="RRM_1"/>
    <property type="match status" value="2"/>
</dbReference>
<accession>F8NLH0</accession>
<dbReference type="PROSITE" id="PS50102">
    <property type="entry name" value="RRM"/>
    <property type="match status" value="2"/>
</dbReference>
<keyword evidence="1" id="KW-0677">Repeat</keyword>
<organism>
    <name type="scientific">Serpula lacrymans var. lacrymans (strain S7.9)</name>
    <name type="common">Dry rot fungus</name>
    <dbReference type="NCBI Taxonomy" id="578457"/>
    <lineage>
        <taxon>Eukaryota</taxon>
        <taxon>Fungi</taxon>
        <taxon>Dikarya</taxon>
        <taxon>Basidiomycota</taxon>
        <taxon>Agaricomycotina</taxon>
        <taxon>Agaricomycetes</taxon>
        <taxon>Agaricomycetidae</taxon>
        <taxon>Boletales</taxon>
        <taxon>Coniophorineae</taxon>
        <taxon>Serpulaceae</taxon>
        <taxon>Serpula</taxon>
    </lineage>
</organism>
<feature type="domain" description="RRM" evidence="5">
    <location>
        <begin position="171"/>
        <end position="249"/>
    </location>
</feature>
<evidence type="ECO:0000259" key="5">
    <source>
        <dbReference type="PROSITE" id="PS50102"/>
    </source>
</evidence>
<reference evidence="6" key="1">
    <citation type="submission" date="2011-04" db="EMBL/GenBank/DDBJ databases">
        <title>Evolution of plant cell wall degrading machinery underlies the functional diversity of forest fungi.</title>
        <authorList>
            <consortium name="US DOE Joint Genome Institute (JGI-PGF)"/>
            <person name="Eastwood D.C."/>
            <person name="Floudas D."/>
            <person name="Binder M."/>
            <person name="Majcherczyk A."/>
            <person name="Schneider P."/>
            <person name="Aerts A."/>
            <person name="Asiegbu F.O."/>
            <person name="Baker S.E."/>
            <person name="Barry K."/>
            <person name="Bendiksby M."/>
            <person name="Blumentritt M."/>
            <person name="Coutinho P.M."/>
            <person name="Cullen D."/>
            <person name="Cullen D."/>
            <person name="Gathman A."/>
            <person name="Goodell B."/>
            <person name="Henrissat B."/>
            <person name="Ihrmark K."/>
            <person name="Kauserud H."/>
            <person name="Kohler A."/>
            <person name="LaButti K."/>
            <person name="Lapidus A."/>
            <person name="Lavin J.L."/>
            <person name="Lee Y.-H."/>
            <person name="Lindquist E."/>
            <person name="Lilly W."/>
            <person name="Lucas S."/>
            <person name="Morin E."/>
            <person name="Murat C."/>
            <person name="Oguiza J.A."/>
            <person name="Park J."/>
            <person name="Pisabarro A.G."/>
            <person name="Riley R."/>
            <person name="Rosling A."/>
            <person name="Salamov A."/>
            <person name="Schmidt O."/>
            <person name="Schmutz J."/>
            <person name="Skrede I."/>
            <person name="Stenlid J."/>
            <person name="Wiebenga A."/>
            <person name="Xie X."/>
            <person name="Kues U."/>
            <person name="Hibbett D.S."/>
            <person name="Hoffmeister D."/>
            <person name="Hogberg N."/>
            <person name="Martin F."/>
            <person name="Grigoriev I.V."/>
            <person name="Watkinson S.C."/>
        </authorList>
    </citation>
    <scope>NUCLEOTIDE SEQUENCE</scope>
    <source>
        <strain evidence="6">S7.9</strain>
    </source>
</reference>
<dbReference type="PANTHER" id="PTHR23236">
    <property type="entry name" value="EUKARYOTIC TRANSLATION INITIATION FACTOR 4B/4H"/>
    <property type="match status" value="1"/>
</dbReference>
<dbReference type="InterPro" id="IPR035979">
    <property type="entry name" value="RBD_domain_sf"/>
</dbReference>
<protein>
    <recommendedName>
        <fullName evidence="5">RRM domain-containing protein</fullName>
    </recommendedName>
</protein>
<dbReference type="AlphaFoldDB" id="F8NLH0"/>
<evidence type="ECO:0000256" key="4">
    <source>
        <dbReference type="SAM" id="MobiDB-lite"/>
    </source>
</evidence>
<gene>
    <name evidence="6" type="ORF">SERLADRAFT_459191</name>
</gene>
<sequence>MQFSKIIKAGLRVASVSQRARFSASLPAITHFQPLQSSSPLFSGRRFLSTSQPLREEYLREESEDGGLEKGEGFKRKFPPAETLFVGNLPFAASEDDLRTIFSPFGNVKRVNIAVHPDGTQRGYAHVEFSSKETAIRVIESDKEDPIYFLSRNLVLDFAPPRSRVFNEPYHTLYLFDFRGEEKDIEELFAPWSEDIKRVTLLRDGATGRSYGNGFVEFTDIDVAAKVLESMNNRKMPNGWSLNLNFAHPPRSRNTDRNEYGMRKKEFGQGKKSFKRRSPGSFGGDRGGPRRSDDWVDS</sequence>
<feature type="compositionally biased region" description="Basic and acidic residues" evidence="4">
    <location>
        <begin position="253"/>
        <end position="269"/>
    </location>
</feature>
<dbReference type="PANTHER" id="PTHR23236:SF119">
    <property type="entry name" value="NUCLEAR RNA-BINDING PROTEIN SART-3"/>
    <property type="match status" value="1"/>
</dbReference>
<evidence type="ECO:0000256" key="1">
    <source>
        <dbReference type="ARBA" id="ARBA00022737"/>
    </source>
</evidence>
<dbReference type="InterPro" id="IPR012677">
    <property type="entry name" value="Nucleotide-bd_a/b_plait_sf"/>
</dbReference>
<name>F8NLH0_SERL9</name>
<dbReference type="SUPFAM" id="SSF54928">
    <property type="entry name" value="RNA-binding domain, RBD"/>
    <property type="match status" value="2"/>
</dbReference>
<dbReference type="OrthoDB" id="439808at2759"/>
<dbReference type="Gene3D" id="3.30.70.330">
    <property type="match status" value="2"/>
</dbReference>
<dbReference type="GeneID" id="18817845"/>
<dbReference type="RefSeq" id="XP_007314786.1">
    <property type="nucleotide sequence ID" value="XM_007314724.1"/>
</dbReference>
<dbReference type="HOGENOM" id="CLU_934349_0_0_1"/>
<dbReference type="InterPro" id="IPR000504">
    <property type="entry name" value="RRM_dom"/>
</dbReference>
<dbReference type="EMBL" id="GL945430">
    <property type="protein sequence ID" value="EGO28587.1"/>
    <property type="molecule type" value="Genomic_DNA"/>
</dbReference>
<keyword evidence="2 3" id="KW-0694">RNA-binding</keyword>
<feature type="compositionally biased region" description="Basic and acidic residues" evidence="4">
    <location>
        <begin position="287"/>
        <end position="298"/>
    </location>
</feature>
<evidence type="ECO:0000256" key="2">
    <source>
        <dbReference type="ARBA" id="ARBA00022884"/>
    </source>
</evidence>
<feature type="region of interest" description="Disordered" evidence="4">
    <location>
        <begin position="243"/>
        <end position="298"/>
    </location>
</feature>
<dbReference type="SMART" id="SM00360">
    <property type="entry name" value="RRM"/>
    <property type="match status" value="2"/>
</dbReference>